<protein>
    <submittedName>
        <fullName evidence="2">Uncharacterized protein</fullName>
    </submittedName>
</protein>
<dbReference type="EMBL" id="JAKOGI010000888">
    <property type="protein sequence ID" value="KAJ8429513.1"/>
    <property type="molecule type" value="Genomic_DNA"/>
</dbReference>
<comment type="caution">
    <text evidence="2">The sequence shown here is derived from an EMBL/GenBank/DDBJ whole genome shotgun (WGS) entry which is preliminary data.</text>
</comment>
<dbReference type="OrthoDB" id="679318at2759"/>
<evidence type="ECO:0000313" key="3">
    <source>
        <dbReference type="Proteomes" id="UP001153076"/>
    </source>
</evidence>
<dbReference type="PANTHER" id="PTHR34835">
    <property type="entry name" value="OS07G0283600 PROTEIN-RELATED"/>
    <property type="match status" value="1"/>
</dbReference>
<feature type="region of interest" description="Disordered" evidence="1">
    <location>
        <begin position="1"/>
        <end position="88"/>
    </location>
</feature>
<organism evidence="2 3">
    <name type="scientific">Carnegiea gigantea</name>
    <dbReference type="NCBI Taxonomy" id="171969"/>
    <lineage>
        <taxon>Eukaryota</taxon>
        <taxon>Viridiplantae</taxon>
        <taxon>Streptophyta</taxon>
        <taxon>Embryophyta</taxon>
        <taxon>Tracheophyta</taxon>
        <taxon>Spermatophyta</taxon>
        <taxon>Magnoliopsida</taxon>
        <taxon>eudicotyledons</taxon>
        <taxon>Gunneridae</taxon>
        <taxon>Pentapetalae</taxon>
        <taxon>Caryophyllales</taxon>
        <taxon>Cactineae</taxon>
        <taxon>Cactaceae</taxon>
        <taxon>Cactoideae</taxon>
        <taxon>Echinocereeae</taxon>
        <taxon>Carnegiea</taxon>
    </lineage>
</organism>
<gene>
    <name evidence="2" type="ORF">Cgig2_016245</name>
</gene>
<name>A0A9Q1JR87_9CARY</name>
<accession>A0A9Q1JR87</accession>
<feature type="compositionally biased region" description="Basic and acidic residues" evidence="1">
    <location>
        <begin position="24"/>
        <end position="56"/>
    </location>
</feature>
<evidence type="ECO:0000313" key="2">
    <source>
        <dbReference type="EMBL" id="KAJ8429513.1"/>
    </source>
</evidence>
<feature type="compositionally biased region" description="Polar residues" evidence="1">
    <location>
        <begin position="1"/>
        <end position="22"/>
    </location>
</feature>
<sequence>MQNLSKPSVQQVHISEVEISSDTSDDKESSAKEVKSNDESSDRSSEKPREEKKPSDKSLTNSSTKKDRKKNKQLRAGGSDGPITATFKYEKGGNEKKMSQKVFIMRMSIHSFSSMVAQLNEADTEAVRSMGFASFLKVDLKQLLRKFSKWVVDSFHPYSASFVLPDGQRFMVTTFDAYVTLDVLERKSSSATGLQRMKNMIGCMLPGSRNGKLSTLPKLTRMPEFILAKKYGGKSFKGNFIIYLVNYFFSGSKNCYCGKSILKYVKDVNQIAFLDWCKFVVQKLIIIMRHYKESKSTKGVHFDSLLLFLMVSSTIEQPSPFIKLVNNMTKHSDHLKKQCQNMLLINN</sequence>
<dbReference type="Proteomes" id="UP001153076">
    <property type="component" value="Unassembled WGS sequence"/>
</dbReference>
<reference evidence="2" key="1">
    <citation type="submission" date="2022-04" db="EMBL/GenBank/DDBJ databases">
        <title>Carnegiea gigantea Genome sequencing and assembly v2.</title>
        <authorList>
            <person name="Copetti D."/>
            <person name="Sanderson M.J."/>
            <person name="Burquez A."/>
            <person name="Wojciechowski M.F."/>
        </authorList>
    </citation>
    <scope>NUCLEOTIDE SEQUENCE</scope>
    <source>
        <strain evidence="2">SGP5-SGP5p</strain>
        <tissue evidence="2">Aerial part</tissue>
    </source>
</reference>
<evidence type="ECO:0000256" key="1">
    <source>
        <dbReference type="SAM" id="MobiDB-lite"/>
    </source>
</evidence>
<keyword evidence="3" id="KW-1185">Reference proteome</keyword>
<proteinExistence type="predicted"/>
<dbReference type="AlphaFoldDB" id="A0A9Q1JR87"/>